<proteinExistence type="predicted"/>
<evidence type="ECO:0000313" key="1">
    <source>
        <dbReference type="EMBL" id="QMU29288.1"/>
    </source>
</evidence>
<name>A0A7L7L8Z7_9BACT</name>
<sequence length="76" mass="8851">MRYNKQTCHRCGAETNSLRASWFNIHLLCCDCRQEEAAHPLYTYAQHVEFVKTQTGNYFFAGIGLPVDIQTKHCRQ</sequence>
<dbReference type="RefSeq" id="WP_182411747.1">
    <property type="nucleotide sequence ID" value="NZ_CP055153.1"/>
</dbReference>
<dbReference type="AlphaFoldDB" id="A0A7L7L8Z7"/>
<evidence type="ECO:0000313" key="2">
    <source>
        <dbReference type="Proteomes" id="UP000514509"/>
    </source>
</evidence>
<organism evidence="1 2">
    <name type="scientific">Adhaeribacter radiodurans</name>
    <dbReference type="NCBI Taxonomy" id="2745197"/>
    <lineage>
        <taxon>Bacteria</taxon>
        <taxon>Pseudomonadati</taxon>
        <taxon>Bacteroidota</taxon>
        <taxon>Cytophagia</taxon>
        <taxon>Cytophagales</taxon>
        <taxon>Hymenobacteraceae</taxon>
        <taxon>Adhaeribacter</taxon>
    </lineage>
</organism>
<keyword evidence="2" id="KW-1185">Reference proteome</keyword>
<dbReference type="EMBL" id="CP055153">
    <property type="protein sequence ID" value="QMU29288.1"/>
    <property type="molecule type" value="Genomic_DNA"/>
</dbReference>
<gene>
    <name evidence="1" type="ORF">HUW48_15150</name>
</gene>
<reference evidence="1 2" key="1">
    <citation type="submission" date="2020-08" db="EMBL/GenBank/DDBJ databases">
        <title>Adhaeribacter dokdonensis sp. nov., isolated from the rhizosphere of Elymus tsukushiensis, a plant native to the Dokdo Islands, Republic of Korea.</title>
        <authorList>
            <person name="Ghim S.Y."/>
        </authorList>
    </citation>
    <scope>NUCLEOTIDE SEQUENCE [LARGE SCALE GENOMIC DNA]</scope>
    <source>
        <strain evidence="1 2">KUDC8001</strain>
    </source>
</reference>
<dbReference type="Proteomes" id="UP000514509">
    <property type="component" value="Chromosome"/>
</dbReference>
<protein>
    <submittedName>
        <fullName evidence="1">Uncharacterized protein</fullName>
    </submittedName>
</protein>
<accession>A0A7L7L8Z7</accession>
<dbReference type="KEGG" id="add:HUW48_15150"/>